<dbReference type="RefSeq" id="WP_112785528.1">
    <property type="nucleotide sequence ID" value="NZ_CP030041.1"/>
</dbReference>
<accession>A0A2Z4IMM7</accession>
<dbReference type="KEGG" id="est:DN752_19535"/>
<dbReference type="Pfam" id="PF13338">
    <property type="entry name" value="AbiEi_4"/>
    <property type="match status" value="1"/>
</dbReference>
<dbReference type="Proteomes" id="UP000248688">
    <property type="component" value="Chromosome"/>
</dbReference>
<dbReference type="InterPro" id="IPR025159">
    <property type="entry name" value="AbiEi_N"/>
</dbReference>
<evidence type="ECO:0000259" key="1">
    <source>
        <dbReference type="Pfam" id="PF13338"/>
    </source>
</evidence>
<dbReference type="EMBL" id="CP030041">
    <property type="protein sequence ID" value="AWW32155.1"/>
    <property type="molecule type" value="Genomic_DNA"/>
</dbReference>
<protein>
    <recommendedName>
        <fullName evidence="1">AbiEi antitoxin N-terminal domain-containing protein</fullName>
    </recommendedName>
</protein>
<evidence type="ECO:0000313" key="2">
    <source>
        <dbReference type="EMBL" id="AWW32155.1"/>
    </source>
</evidence>
<sequence>MRLTQKQEKVIQFIVDGRGEITISEAVTLIGDQYHNQSKYVGETLSRMVRRGVLCRVRRGVYKLATKVSGKKDTYVVSPSQTRLFEQVEAAS</sequence>
<name>A0A2Z4IMM7_9BACT</name>
<proteinExistence type="predicted"/>
<keyword evidence="3" id="KW-1185">Reference proteome</keyword>
<dbReference type="AlphaFoldDB" id="A0A2Z4IMM7"/>
<gene>
    <name evidence="2" type="ORF">DN752_19535</name>
</gene>
<reference evidence="2 3" key="1">
    <citation type="submission" date="2018-06" db="EMBL/GenBank/DDBJ databases">
        <title>Echinicola strongylocentroti sp. nov., isolated from a sea urchin Strongylocentrotus intermedius.</title>
        <authorList>
            <person name="Bae S.S."/>
        </authorList>
    </citation>
    <scope>NUCLEOTIDE SEQUENCE [LARGE SCALE GENOMIC DNA]</scope>
    <source>
        <strain evidence="2 3">MEBiC08714</strain>
    </source>
</reference>
<evidence type="ECO:0000313" key="3">
    <source>
        <dbReference type="Proteomes" id="UP000248688"/>
    </source>
</evidence>
<feature type="domain" description="AbiEi antitoxin N-terminal" evidence="1">
    <location>
        <begin position="10"/>
        <end position="62"/>
    </location>
</feature>
<organism evidence="2 3">
    <name type="scientific">Echinicola strongylocentroti</name>
    <dbReference type="NCBI Taxonomy" id="1795355"/>
    <lineage>
        <taxon>Bacteria</taxon>
        <taxon>Pseudomonadati</taxon>
        <taxon>Bacteroidota</taxon>
        <taxon>Cytophagia</taxon>
        <taxon>Cytophagales</taxon>
        <taxon>Cyclobacteriaceae</taxon>
        <taxon>Echinicola</taxon>
    </lineage>
</organism>